<dbReference type="SUPFAM" id="SSF63491">
    <property type="entry name" value="BAG domain"/>
    <property type="match status" value="1"/>
</dbReference>
<dbReference type="AlphaFoldDB" id="A0A0W0ETI3"/>
<dbReference type="GO" id="GO:0051087">
    <property type="term" value="F:protein-folding chaperone binding"/>
    <property type="evidence" value="ECO:0007669"/>
    <property type="project" value="InterPro"/>
</dbReference>
<dbReference type="Proteomes" id="UP000054988">
    <property type="component" value="Unassembled WGS sequence"/>
</dbReference>
<comment type="caution">
    <text evidence="4">The sequence shown here is derived from an EMBL/GenBank/DDBJ whole genome shotgun (WGS) entry which is preliminary data.</text>
</comment>
<keyword evidence="1" id="KW-0175">Coiled coil</keyword>
<protein>
    <recommendedName>
        <fullName evidence="3">BAG domain-containing protein</fullName>
    </recommendedName>
</protein>
<feature type="domain" description="BAG" evidence="3">
    <location>
        <begin position="321"/>
        <end position="389"/>
    </location>
</feature>
<feature type="region of interest" description="Disordered" evidence="2">
    <location>
        <begin position="512"/>
        <end position="550"/>
    </location>
</feature>
<evidence type="ECO:0000256" key="2">
    <source>
        <dbReference type="SAM" id="MobiDB-lite"/>
    </source>
</evidence>
<dbReference type="Pfam" id="PF02179">
    <property type="entry name" value="BAG"/>
    <property type="match status" value="1"/>
</dbReference>
<feature type="coiled-coil region" evidence="1">
    <location>
        <begin position="35"/>
        <end position="75"/>
    </location>
</feature>
<accession>A0A0W0ETI3</accession>
<dbReference type="EMBL" id="LATX01002556">
    <property type="protein sequence ID" value="KTB27336.1"/>
    <property type="molecule type" value="Genomic_DNA"/>
</dbReference>
<evidence type="ECO:0000259" key="3">
    <source>
        <dbReference type="Pfam" id="PF02179"/>
    </source>
</evidence>
<dbReference type="Gene3D" id="1.20.58.120">
    <property type="entry name" value="BAG domain"/>
    <property type="match status" value="1"/>
</dbReference>
<evidence type="ECO:0000313" key="5">
    <source>
        <dbReference type="Proteomes" id="UP000054988"/>
    </source>
</evidence>
<dbReference type="InterPro" id="IPR003103">
    <property type="entry name" value="BAG_domain"/>
</dbReference>
<organism evidence="4 5">
    <name type="scientific">Moniliophthora roreri</name>
    <name type="common">Frosty pod rot fungus</name>
    <name type="synonym">Monilia roreri</name>
    <dbReference type="NCBI Taxonomy" id="221103"/>
    <lineage>
        <taxon>Eukaryota</taxon>
        <taxon>Fungi</taxon>
        <taxon>Dikarya</taxon>
        <taxon>Basidiomycota</taxon>
        <taxon>Agaricomycotina</taxon>
        <taxon>Agaricomycetes</taxon>
        <taxon>Agaricomycetidae</taxon>
        <taxon>Agaricales</taxon>
        <taxon>Marasmiineae</taxon>
        <taxon>Marasmiaceae</taxon>
        <taxon>Moniliophthora</taxon>
    </lineage>
</organism>
<reference evidence="4 5" key="1">
    <citation type="submission" date="2015-12" db="EMBL/GenBank/DDBJ databases">
        <title>Draft genome sequence of Moniliophthora roreri, the causal agent of frosty pod rot of cacao.</title>
        <authorList>
            <person name="Aime M.C."/>
            <person name="Diaz-Valderrama J.R."/>
            <person name="Kijpornyongpan T."/>
            <person name="Phillips-Mora W."/>
        </authorList>
    </citation>
    <scope>NUCLEOTIDE SEQUENCE [LARGE SCALE GENOMIC DNA]</scope>
    <source>
        <strain evidence="4 5">MCA 2952</strain>
    </source>
</reference>
<proteinExistence type="predicted"/>
<sequence length="557" mass="62181">MFHRSPYYPSNYGYNNPHYSLQDDLFGYGGYPNAYARAQAEARAEQQRRAQLLELERQRQRETELRRAQAEALRQRQRASQYLPEVGMMNSRPSRSYIPERASQYLPDEFNEWPSADSSAIQDDNDMDAYDYGFGRAGSYWDGLRAVSGRERRPSVTSQTQTKAEHHRRPSNSRPETRARSPVDHVSPAPTVRRVSRSHSRAPEGTSHLSQCPRSPSQHRTGTSPSPKPSSPPKSQATPVPPPAPSYSYPHPREVLDEAATKIQTTYRIHRSLKTIQTLHQKFIDLKSAFVFPSSLDYQANDPKHHITIHTDPSSSLQEQETNLSALEQVDGPKLAYTHRNVPLHGYVESLNRLLTSLDGVESFGERKVREQRKVVVRAVEEEAARVENVWKQAWDRVIGALKEGQKPAQVQPSATVDAKVSGAEPILHMEVDGAENDQEQEEMAKEDSTLVSSVSTNASGDKSTTLTPQMEIDGTTNIEEQEVVKMVMNTSDGTRFPADEVMSDVEVDDEGFFSASDAPSAAKLPRGGEADTGDVDQDSVHREGDSATLARGYVIV</sequence>
<evidence type="ECO:0000313" key="4">
    <source>
        <dbReference type="EMBL" id="KTB27336.1"/>
    </source>
</evidence>
<gene>
    <name evidence="4" type="ORF">WG66_20038</name>
</gene>
<dbReference type="eggNOG" id="ENOG502SCQW">
    <property type="taxonomic scope" value="Eukaryota"/>
</dbReference>
<feature type="region of interest" description="Disordered" evidence="2">
    <location>
        <begin position="148"/>
        <end position="251"/>
    </location>
</feature>
<evidence type="ECO:0000256" key="1">
    <source>
        <dbReference type="SAM" id="Coils"/>
    </source>
</evidence>
<name>A0A0W0ETI3_MONRR</name>
<feature type="compositionally biased region" description="Polar residues" evidence="2">
    <location>
        <begin position="207"/>
        <end position="223"/>
    </location>
</feature>
<dbReference type="InterPro" id="IPR036533">
    <property type="entry name" value="BAG_dom_sf"/>
</dbReference>